<feature type="compositionally biased region" description="Basic residues" evidence="2">
    <location>
        <begin position="7"/>
        <end position="16"/>
    </location>
</feature>
<dbReference type="InterPro" id="IPR043129">
    <property type="entry name" value="ATPase_NBD"/>
</dbReference>
<organism evidence="4 5">
    <name type="scientific">Henriciella algicola</name>
    <dbReference type="NCBI Taxonomy" id="1608422"/>
    <lineage>
        <taxon>Bacteria</taxon>
        <taxon>Pseudomonadati</taxon>
        <taxon>Pseudomonadota</taxon>
        <taxon>Alphaproteobacteria</taxon>
        <taxon>Hyphomonadales</taxon>
        <taxon>Hyphomonadaceae</taxon>
        <taxon>Henriciella</taxon>
    </lineage>
</organism>
<evidence type="ECO:0000313" key="5">
    <source>
        <dbReference type="Proteomes" id="UP000265845"/>
    </source>
</evidence>
<feature type="region of interest" description="Disordered" evidence="2">
    <location>
        <begin position="1"/>
        <end position="23"/>
    </location>
</feature>
<feature type="region of interest" description="Disordered" evidence="2">
    <location>
        <begin position="346"/>
        <end position="374"/>
    </location>
</feature>
<proteinExistence type="inferred from homology"/>
<comment type="caution">
    <text evidence="4">The sequence shown here is derived from an EMBL/GenBank/DDBJ whole genome shotgun (WGS) entry which is preliminary data.</text>
</comment>
<protein>
    <submittedName>
        <fullName evidence="4">Ppx/GppA family phosphatase</fullName>
    </submittedName>
</protein>
<dbReference type="RefSeq" id="WP_119452210.1">
    <property type="nucleotide sequence ID" value="NZ_QWGA01000001.1"/>
</dbReference>
<sequence length="374" mass="40801">MAEKKSRGGQRRNRRPARNDRRPPLYAAVDLGTNNCRLLVAAPTRKGFNVVDSHSQIARLGEGLEQSGRLSDVAMDRAFDALGAISKKLKAKRVGHVRCIATEACRKAENGADFIKEIRERTGLTFKIIGPQEEARLALIGCHNLIDEDAKSVLVLDIGGGSTELSLVDAAVARDSGLDGMLKKPPIKAWTSVPLGVVTLTEAFAHLETEEEAYPAMLERAKSYVEKWAEKHDIRRMLADETSHIIGTSGTVTCVAGVHFGLEKYRRDLVDGQWMDHDGCYSTMDALITAGPEGRAKFPTIGHDRAGLMLAGCALMDAVWSLAPHARMRVADRGLREGLLLSMMKGPKRKRSRGGRKRKAQQNSGNKAAAEAKS</sequence>
<dbReference type="PANTHER" id="PTHR30005:SF0">
    <property type="entry name" value="RETROGRADE REGULATION PROTEIN 2"/>
    <property type="match status" value="1"/>
</dbReference>
<dbReference type="OrthoDB" id="9793035at2"/>
<name>A0A399RTT1_9PROT</name>
<feature type="domain" description="Ppx/GppA phosphatase N-terminal" evidence="3">
    <location>
        <begin position="40"/>
        <end position="345"/>
    </location>
</feature>
<dbReference type="Pfam" id="PF02541">
    <property type="entry name" value="Ppx-GppA"/>
    <property type="match status" value="1"/>
</dbReference>
<dbReference type="CDD" id="cd24054">
    <property type="entry name" value="ASKHA_NBD_AaPPX-GppA_MtPPX2-like"/>
    <property type="match status" value="1"/>
</dbReference>
<evidence type="ECO:0000256" key="1">
    <source>
        <dbReference type="ARBA" id="ARBA00007381"/>
    </source>
</evidence>
<dbReference type="PANTHER" id="PTHR30005">
    <property type="entry name" value="EXOPOLYPHOSPHATASE"/>
    <property type="match status" value="1"/>
</dbReference>
<dbReference type="AlphaFoldDB" id="A0A399RTT1"/>
<dbReference type="EMBL" id="QWGA01000001">
    <property type="protein sequence ID" value="RIJ33297.1"/>
    <property type="molecule type" value="Genomic_DNA"/>
</dbReference>
<dbReference type="InterPro" id="IPR050273">
    <property type="entry name" value="GppA/Ppx_hydrolase"/>
</dbReference>
<accession>A0A399RTT1</accession>
<gene>
    <name evidence="4" type="ORF">D1222_00010</name>
</gene>
<dbReference type="Proteomes" id="UP000265845">
    <property type="component" value="Unassembled WGS sequence"/>
</dbReference>
<dbReference type="InterPro" id="IPR018181">
    <property type="entry name" value="Heat_shock_70_CS"/>
</dbReference>
<feature type="compositionally biased region" description="Basic residues" evidence="2">
    <location>
        <begin position="346"/>
        <end position="360"/>
    </location>
</feature>
<comment type="similarity">
    <text evidence="1">Belongs to the heat shock protein 70 family.</text>
</comment>
<dbReference type="Gene3D" id="3.30.420.150">
    <property type="entry name" value="Exopolyphosphatase. Domain 2"/>
    <property type="match status" value="1"/>
</dbReference>
<dbReference type="Gene3D" id="3.30.420.40">
    <property type="match status" value="1"/>
</dbReference>
<evidence type="ECO:0000313" key="4">
    <source>
        <dbReference type="EMBL" id="RIJ33297.1"/>
    </source>
</evidence>
<dbReference type="SUPFAM" id="SSF53067">
    <property type="entry name" value="Actin-like ATPase domain"/>
    <property type="match status" value="2"/>
</dbReference>
<dbReference type="GO" id="GO:0016462">
    <property type="term" value="F:pyrophosphatase activity"/>
    <property type="evidence" value="ECO:0007669"/>
    <property type="project" value="TreeGrafter"/>
</dbReference>
<keyword evidence="5" id="KW-1185">Reference proteome</keyword>
<dbReference type="PROSITE" id="PS00329">
    <property type="entry name" value="HSP70_2"/>
    <property type="match status" value="1"/>
</dbReference>
<evidence type="ECO:0000256" key="2">
    <source>
        <dbReference type="SAM" id="MobiDB-lite"/>
    </source>
</evidence>
<dbReference type="InterPro" id="IPR003695">
    <property type="entry name" value="Ppx_GppA_N"/>
</dbReference>
<evidence type="ECO:0000259" key="3">
    <source>
        <dbReference type="Pfam" id="PF02541"/>
    </source>
</evidence>
<reference evidence="4 5" key="1">
    <citation type="submission" date="2018-08" db="EMBL/GenBank/DDBJ databases">
        <title>Henriciella mobilis sp. nov., isolated from seawater.</title>
        <authorList>
            <person name="Cheng H."/>
            <person name="Wu Y.-H."/>
            <person name="Xu X.-W."/>
            <person name="Guo L.-L."/>
        </authorList>
    </citation>
    <scope>NUCLEOTIDE SEQUENCE [LARGE SCALE GENOMIC DNA]</scope>
    <source>
        <strain evidence="4 5">CCUG67844</strain>
    </source>
</reference>